<dbReference type="PANTHER" id="PTHR22706:SF2">
    <property type="entry name" value="SFI1 SPINDLE BODY DOMAIN-CONTAINING PROTEIN"/>
    <property type="match status" value="1"/>
</dbReference>
<feature type="compositionally biased region" description="Basic and acidic residues" evidence="1">
    <location>
        <begin position="535"/>
        <end position="547"/>
    </location>
</feature>
<dbReference type="CDD" id="cd23767">
    <property type="entry name" value="IQCD"/>
    <property type="match status" value="2"/>
</dbReference>
<keyword evidence="4" id="KW-1185">Reference proteome</keyword>
<dbReference type="PANTHER" id="PTHR22706">
    <property type="entry name" value="ASSEMBLY FACTOR FOR SPINDLE MICROTUBULES"/>
    <property type="match status" value="1"/>
</dbReference>
<dbReference type="Gene3D" id="1.10.357.40">
    <property type="entry name" value="YbiA-like"/>
    <property type="match status" value="1"/>
</dbReference>
<dbReference type="Pfam" id="PF00612">
    <property type="entry name" value="IQ"/>
    <property type="match status" value="3"/>
</dbReference>
<gene>
    <name evidence="3" type="ORF">EVOR1521_LOCUS14780</name>
</gene>
<feature type="region of interest" description="Disordered" evidence="1">
    <location>
        <begin position="111"/>
        <end position="570"/>
    </location>
</feature>
<feature type="region of interest" description="Disordered" evidence="1">
    <location>
        <begin position="1073"/>
        <end position="1118"/>
    </location>
</feature>
<evidence type="ECO:0000256" key="1">
    <source>
        <dbReference type="SAM" id="MobiDB-lite"/>
    </source>
</evidence>
<organism evidence="3 4">
    <name type="scientific">Effrenium voratum</name>
    <dbReference type="NCBI Taxonomy" id="2562239"/>
    <lineage>
        <taxon>Eukaryota</taxon>
        <taxon>Sar</taxon>
        <taxon>Alveolata</taxon>
        <taxon>Dinophyceae</taxon>
        <taxon>Suessiales</taxon>
        <taxon>Symbiodiniaceae</taxon>
        <taxon>Effrenium</taxon>
    </lineage>
</organism>
<dbReference type="GO" id="GO:0000278">
    <property type="term" value="P:mitotic cell cycle"/>
    <property type="evidence" value="ECO:0007669"/>
    <property type="project" value="TreeGrafter"/>
</dbReference>
<feature type="region of interest" description="Disordered" evidence="1">
    <location>
        <begin position="765"/>
        <end position="786"/>
    </location>
</feature>
<feature type="compositionally biased region" description="Polar residues" evidence="1">
    <location>
        <begin position="181"/>
        <end position="190"/>
    </location>
</feature>
<accession>A0AA36N1V1</accession>
<dbReference type="Pfam" id="PF08719">
    <property type="entry name" value="NADAR"/>
    <property type="match status" value="1"/>
</dbReference>
<dbReference type="InterPro" id="IPR012816">
    <property type="entry name" value="NADAR"/>
</dbReference>
<feature type="region of interest" description="Disordered" evidence="1">
    <location>
        <begin position="9"/>
        <end position="37"/>
    </location>
</feature>
<dbReference type="InterPro" id="IPR051185">
    <property type="entry name" value="ASPM"/>
</dbReference>
<dbReference type="GO" id="GO:0007051">
    <property type="term" value="P:spindle organization"/>
    <property type="evidence" value="ECO:0007669"/>
    <property type="project" value="TreeGrafter"/>
</dbReference>
<dbReference type="GO" id="GO:0051295">
    <property type="term" value="P:establishment of meiotic spindle localization"/>
    <property type="evidence" value="ECO:0007669"/>
    <property type="project" value="TreeGrafter"/>
</dbReference>
<dbReference type="GO" id="GO:0000922">
    <property type="term" value="C:spindle pole"/>
    <property type="evidence" value="ECO:0007669"/>
    <property type="project" value="TreeGrafter"/>
</dbReference>
<dbReference type="SMART" id="SM00015">
    <property type="entry name" value="IQ"/>
    <property type="match status" value="3"/>
</dbReference>
<feature type="compositionally biased region" description="Polar residues" evidence="1">
    <location>
        <begin position="1029"/>
        <end position="1051"/>
    </location>
</feature>
<feature type="compositionally biased region" description="Basic and acidic residues" evidence="1">
    <location>
        <begin position="1076"/>
        <end position="1090"/>
    </location>
</feature>
<reference evidence="3" key="1">
    <citation type="submission" date="2023-08" db="EMBL/GenBank/DDBJ databases">
        <authorList>
            <person name="Chen Y."/>
            <person name="Shah S."/>
            <person name="Dougan E. K."/>
            <person name="Thang M."/>
            <person name="Chan C."/>
        </authorList>
    </citation>
    <scope>NUCLEOTIDE SEQUENCE</scope>
</reference>
<protein>
    <recommendedName>
        <fullName evidence="2">NADAR domain-containing protein</fullName>
    </recommendedName>
</protein>
<name>A0AA36N1V1_9DINO</name>
<dbReference type="Gene3D" id="1.20.5.190">
    <property type="match status" value="2"/>
</dbReference>
<dbReference type="InterPro" id="IPR037238">
    <property type="entry name" value="YbiA-like_sf"/>
</dbReference>
<evidence type="ECO:0000259" key="2">
    <source>
        <dbReference type="Pfam" id="PF08719"/>
    </source>
</evidence>
<feature type="compositionally biased region" description="Polar residues" evidence="1">
    <location>
        <begin position="512"/>
        <end position="525"/>
    </location>
</feature>
<evidence type="ECO:0000313" key="3">
    <source>
        <dbReference type="EMBL" id="CAJ1389084.1"/>
    </source>
</evidence>
<dbReference type="GO" id="GO:0005516">
    <property type="term" value="F:calmodulin binding"/>
    <property type="evidence" value="ECO:0007669"/>
    <property type="project" value="TreeGrafter"/>
</dbReference>
<feature type="compositionally biased region" description="Low complexity" evidence="1">
    <location>
        <begin position="307"/>
        <end position="324"/>
    </location>
</feature>
<dbReference type="InterPro" id="IPR000048">
    <property type="entry name" value="IQ_motif_EF-hand-BS"/>
</dbReference>
<feature type="compositionally biased region" description="Polar residues" evidence="1">
    <location>
        <begin position="22"/>
        <end position="31"/>
    </location>
</feature>
<proteinExistence type="predicted"/>
<dbReference type="PROSITE" id="PS50096">
    <property type="entry name" value="IQ"/>
    <property type="match status" value="3"/>
</dbReference>
<feature type="compositionally biased region" description="Low complexity" evidence="1">
    <location>
        <begin position="456"/>
        <end position="477"/>
    </location>
</feature>
<feature type="domain" description="NADAR" evidence="2">
    <location>
        <begin position="1220"/>
        <end position="1342"/>
    </location>
</feature>
<feature type="compositionally biased region" description="Polar residues" evidence="1">
    <location>
        <begin position="1091"/>
        <end position="1112"/>
    </location>
</feature>
<dbReference type="Proteomes" id="UP001178507">
    <property type="component" value="Unassembled WGS sequence"/>
</dbReference>
<sequence length="1344" mass="142956">MVQMVVAWSQRLMGKRDKGRPNQKQELQPQQRKLHGQISSAHKAEATWHREQTLSMWRKNPHFPGQRQQGSQRESACDFLRLPRARPLRSSEAHQTLCQTGLSLATVKVEAAGATPPSPRSPLAVDRPVDNSHAAAPLGQPSDNGPDGSGSVTAADGQEAQGEAKPEAGAAAPAKEASRPNFFSAQSGSRADTEHVAEEPTLSRPEAAGKPAGISLRLPKAAKSKTPPKERGTPDLAPDRSFFGGSAVQKHGPETVKVEAAGATPTSPRSPLAVDRPVDNSLAAAPLGQPSDNGPDGSGSVTAADGQEAQGEAKPEAGAAAPAKEASRPDFFSAQSGSNLAPRADTEHVAEEPTLSRPEAAGKPAGISLRLPKAAKSKTPPKERGTPDLAPDRSLFGGSAVQKHGPETVKVEAAGATPPSPRSLLAVDRPVDNSHATAPLGQPSDNGPDGSGSVTAAEGQEGQGEAKAEAGAAAPAKEASRPDFFSAQSGSNLAPRADTEHVAEEPTLSRPEATSTAGQQDSDFTSPAAKTEPVPTDRLEGLPDRPRVSSGPKANQPQVSAEGARARSARSAGFGAQLAAVLRIQQHFRSRSKDLKRGEAAVRPAPAPVLNEQDLSIPSIGLGHAQARKLARKVEAPKRHVRARDFSKAAVASEKGPLLTKDELGKSAGDFRSPQMDTIASIKVQVRRQNQKKGQGLTAEGAAAAIQVAFRVRRMKRILAAFPFAGVDAGTVDRSPKLPGTPGEDKDVWAAVRIQAFYRGKLVRKAARQRRPRAQPSKLSKDGAASRIQKMYRSRRAAKTQQTLSLSALAALRVRAIRLHNPRDGTSPPSTPKLRQAQKSFFDVDMPNEETRAAVRIQALYRGKLARRAHAAATYQERRHMDLASVGALRVKVHNLHSKMVMKPTADKGFFDAQPSSLESERDRAATKIQSHFRGKQARSAHRLQGVPDVVSSKGPSTAEIVRRSLVAAGFAVVGEANAEIGRLFQRASLSVDQAMMMGDEAAQRASIAVGESLLSMVVDTAPPPAPKSETSSDSSPDLGSHTQASKETIADLSSSLEKTCAKLRNWLNKRKGRTHHECDVKPSGQRESRLQSGASPQTLRVQRAHSPSTEPENPHEAAASRLLARLSKPAHHRLKLAIVHLAPSCFPGDKCSSCKEVVVVESFASITAEVEFSLWGTCSKCQESLFGQPQEEDTILVAPGRALAALSPHHAIPVAYPDSSSVWPSPFHLFLALHFSDAQSLQLVLATPLGSANALRSFVSRRELRAAVRGDWNRGWAIKAMRHVMSLAVEQHPALAALLLATGTSRIAHLSDDLWGMRLIGGQWAGENLVGKMLEEKRLALAG</sequence>
<feature type="compositionally biased region" description="Low complexity" evidence="1">
    <location>
        <begin position="158"/>
        <end position="175"/>
    </location>
</feature>
<dbReference type="SUPFAM" id="SSF143990">
    <property type="entry name" value="YbiA-like"/>
    <property type="match status" value="1"/>
</dbReference>
<dbReference type="EMBL" id="CAUJNA010001800">
    <property type="protein sequence ID" value="CAJ1389084.1"/>
    <property type="molecule type" value="Genomic_DNA"/>
</dbReference>
<evidence type="ECO:0000313" key="4">
    <source>
        <dbReference type="Proteomes" id="UP001178507"/>
    </source>
</evidence>
<comment type="caution">
    <text evidence="3">The sequence shown here is derived from an EMBL/GenBank/DDBJ whole genome shotgun (WGS) entry which is preliminary data.</text>
</comment>
<feature type="region of interest" description="Disordered" evidence="1">
    <location>
        <begin position="1019"/>
        <end position="1051"/>
    </location>
</feature>